<accession>A0A4Z2EEB6</accession>
<comment type="caution">
    <text evidence="2">The sequence shown here is derived from an EMBL/GenBank/DDBJ whole genome shotgun (WGS) entry which is preliminary data.</text>
</comment>
<evidence type="ECO:0000313" key="3">
    <source>
        <dbReference type="Proteomes" id="UP000314294"/>
    </source>
</evidence>
<dbReference type="EMBL" id="SRLO01009861">
    <property type="protein sequence ID" value="TNN26622.1"/>
    <property type="molecule type" value="Genomic_DNA"/>
</dbReference>
<dbReference type="Proteomes" id="UP000314294">
    <property type="component" value="Unassembled WGS sequence"/>
</dbReference>
<organism evidence="2 3">
    <name type="scientific">Liparis tanakae</name>
    <name type="common">Tanaka's snailfish</name>
    <dbReference type="NCBI Taxonomy" id="230148"/>
    <lineage>
        <taxon>Eukaryota</taxon>
        <taxon>Metazoa</taxon>
        <taxon>Chordata</taxon>
        <taxon>Craniata</taxon>
        <taxon>Vertebrata</taxon>
        <taxon>Euteleostomi</taxon>
        <taxon>Actinopterygii</taxon>
        <taxon>Neopterygii</taxon>
        <taxon>Teleostei</taxon>
        <taxon>Neoteleostei</taxon>
        <taxon>Acanthomorphata</taxon>
        <taxon>Eupercaria</taxon>
        <taxon>Perciformes</taxon>
        <taxon>Cottioidei</taxon>
        <taxon>Cottales</taxon>
        <taxon>Liparidae</taxon>
        <taxon>Liparis</taxon>
    </lineage>
</organism>
<sequence length="107" mass="12034">MPLLDQNQVQNQIQNHNQVQNQVQIQVQIQVQNQVQIPNQKRLQSRICKVLQKVSWGSADCSSQDPPAGTRPGAVYAGQEVSHGPRPQEYWTRVEPGPGLRVSRVSE</sequence>
<evidence type="ECO:0000313" key="2">
    <source>
        <dbReference type="EMBL" id="TNN26622.1"/>
    </source>
</evidence>
<evidence type="ECO:0000256" key="1">
    <source>
        <dbReference type="SAM" id="MobiDB-lite"/>
    </source>
</evidence>
<dbReference type="AlphaFoldDB" id="A0A4Z2EEB6"/>
<feature type="region of interest" description="Disordered" evidence="1">
    <location>
        <begin position="78"/>
        <end position="107"/>
    </location>
</feature>
<gene>
    <name evidence="2" type="ORF">EYF80_063241</name>
</gene>
<proteinExistence type="predicted"/>
<reference evidence="2 3" key="1">
    <citation type="submission" date="2019-03" db="EMBL/GenBank/DDBJ databases">
        <title>First draft genome of Liparis tanakae, snailfish: a comprehensive survey of snailfish specific genes.</title>
        <authorList>
            <person name="Kim W."/>
            <person name="Song I."/>
            <person name="Jeong J.-H."/>
            <person name="Kim D."/>
            <person name="Kim S."/>
            <person name="Ryu S."/>
            <person name="Song J.Y."/>
            <person name="Lee S.K."/>
        </authorList>
    </citation>
    <scope>NUCLEOTIDE SEQUENCE [LARGE SCALE GENOMIC DNA]</scope>
    <source>
        <tissue evidence="2">Muscle</tissue>
    </source>
</reference>
<name>A0A4Z2EEB6_9TELE</name>
<keyword evidence="3" id="KW-1185">Reference proteome</keyword>
<protein>
    <submittedName>
        <fullName evidence="2">Uncharacterized protein</fullName>
    </submittedName>
</protein>